<dbReference type="InterPro" id="IPR042099">
    <property type="entry name" value="ANL_N_sf"/>
</dbReference>
<dbReference type="SUPFAM" id="SSF56801">
    <property type="entry name" value="Acetyl-CoA synthetase-like"/>
    <property type="match status" value="1"/>
</dbReference>
<dbReference type="InterPro" id="IPR045851">
    <property type="entry name" value="AMP-bd_C_sf"/>
</dbReference>
<evidence type="ECO:0000313" key="4">
    <source>
        <dbReference type="Proteomes" id="UP001499854"/>
    </source>
</evidence>
<reference evidence="3 4" key="1">
    <citation type="journal article" date="2019" name="Int. J. Syst. Evol. Microbiol.">
        <title>The Global Catalogue of Microorganisms (GCM) 10K type strain sequencing project: providing services to taxonomists for standard genome sequencing and annotation.</title>
        <authorList>
            <consortium name="The Broad Institute Genomics Platform"/>
            <consortium name="The Broad Institute Genome Sequencing Center for Infectious Disease"/>
            <person name="Wu L."/>
            <person name="Ma J."/>
        </authorList>
    </citation>
    <scope>NUCLEOTIDE SEQUENCE [LARGE SCALE GENOMIC DNA]</scope>
    <source>
        <strain evidence="3 4">JCM 16013</strain>
    </source>
</reference>
<comment type="caution">
    <text evidence="3">The sequence shown here is derived from an EMBL/GenBank/DDBJ whole genome shotgun (WGS) entry which is preliminary data.</text>
</comment>
<dbReference type="Gene3D" id="3.40.50.12780">
    <property type="entry name" value="N-terminal domain of ligase-like"/>
    <property type="match status" value="1"/>
</dbReference>
<dbReference type="Gene3D" id="3.30.300.30">
    <property type="match status" value="1"/>
</dbReference>
<protein>
    <submittedName>
        <fullName evidence="3">Cyclohexanecarboxylate-CoA ligase</fullName>
    </submittedName>
</protein>
<dbReference type="RefSeq" id="WP_344658492.1">
    <property type="nucleotide sequence ID" value="NZ_BAAAQM010000021.1"/>
</dbReference>
<dbReference type="Pfam" id="PF00501">
    <property type="entry name" value="AMP-binding"/>
    <property type="match status" value="1"/>
</dbReference>
<proteinExistence type="predicted"/>
<gene>
    <name evidence="3" type="ORF">GCM10009838_39120</name>
</gene>
<dbReference type="InterPro" id="IPR025110">
    <property type="entry name" value="AMP-bd_C"/>
</dbReference>
<accession>A0ABN2RUQ8</accession>
<evidence type="ECO:0000259" key="1">
    <source>
        <dbReference type="Pfam" id="PF00501"/>
    </source>
</evidence>
<sequence>MLDARSLWDLIELRAEAAPGRELLVDSGGSRMTNGEFRDAALRTAAGLYGLGVRAGTVVSWQLPTWNAGYVLMAALCRLGAVQNPIIPIYRDREVGFIVRQIRPEVVITPSEFGGFDFAAMIARLTEGTGTRHVAADRTLPEGDPAVLPAYQAPQERELRWYFYSSGTTADPKGARHTDAAILAAARGMHSCLELTSEDINGMAFPLTHIAGPIWLGASLMAGASNVLLDRFDPAAAVELFGREKVTLGGSGTPFHLAYLKAQREFALTHPGERAFPTFRLCNGGGAPRPATLHAQIRDEVGGLGVIAGWGLTEAPILTMSTVHDPQAALDDSEGRPMPGVRLRVVTLEGKLAEPGEEGELRAKAPQMMLGYVDPALDEDAFDVDGYFRTGDLGTMDADGFVRITGRLKDIIIRKGENISAKEIEDLLFTHPRVADVAVIGLPDAERGERVCAVVVGGEGAAALEFVEMVEFLRGAGLMTQKLPEQLEVVDVLPRNPTGKVIKRDLVARFRD</sequence>
<evidence type="ECO:0000313" key="3">
    <source>
        <dbReference type="EMBL" id="GAA1975172.1"/>
    </source>
</evidence>
<dbReference type="EMBL" id="BAAAQM010000021">
    <property type="protein sequence ID" value="GAA1975172.1"/>
    <property type="molecule type" value="Genomic_DNA"/>
</dbReference>
<name>A0ABN2RUQ8_9ACTN</name>
<keyword evidence="3" id="KW-0436">Ligase</keyword>
<dbReference type="PANTHER" id="PTHR43201">
    <property type="entry name" value="ACYL-COA SYNTHETASE"/>
    <property type="match status" value="1"/>
</dbReference>
<dbReference type="InterPro" id="IPR000873">
    <property type="entry name" value="AMP-dep_synth/lig_dom"/>
</dbReference>
<organism evidence="3 4">
    <name type="scientific">Catenulispora subtropica</name>
    <dbReference type="NCBI Taxonomy" id="450798"/>
    <lineage>
        <taxon>Bacteria</taxon>
        <taxon>Bacillati</taxon>
        <taxon>Actinomycetota</taxon>
        <taxon>Actinomycetes</taxon>
        <taxon>Catenulisporales</taxon>
        <taxon>Catenulisporaceae</taxon>
        <taxon>Catenulispora</taxon>
    </lineage>
</organism>
<evidence type="ECO:0000259" key="2">
    <source>
        <dbReference type="Pfam" id="PF13193"/>
    </source>
</evidence>
<feature type="domain" description="AMP-binding enzyme C-terminal" evidence="2">
    <location>
        <begin position="423"/>
        <end position="500"/>
    </location>
</feature>
<dbReference type="Proteomes" id="UP001499854">
    <property type="component" value="Unassembled WGS sequence"/>
</dbReference>
<dbReference type="Pfam" id="PF13193">
    <property type="entry name" value="AMP-binding_C"/>
    <property type="match status" value="1"/>
</dbReference>
<dbReference type="GO" id="GO:0016874">
    <property type="term" value="F:ligase activity"/>
    <property type="evidence" value="ECO:0007669"/>
    <property type="project" value="UniProtKB-KW"/>
</dbReference>
<feature type="domain" description="AMP-dependent synthetase/ligase" evidence="1">
    <location>
        <begin position="13"/>
        <end position="372"/>
    </location>
</feature>
<dbReference type="PANTHER" id="PTHR43201:SF32">
    <property type="entry name" value="2-SUCCINYLBENZOATE--COA LIGASE, CHLOROPLASTIC_PEROXISOMAL"/>
    <property type="match status" value="1"/>
</dbReference>
<keyword evidence="4" id="KW-1185">Reference proteome</keyword>